<organism evidence="2 3">
    <name type="scientific">Perspicuibacillus lycopersici</name>
    <dbReference type="NCBI Taxonomy" id="1325689"/>
    <lineage>
        <taxon>Bacteria</taxon>
        <taxon>Bacillati</taxon>
        <taxon>Bacillota</taxon>
        <taxon>Bacilli</taxon>
        <taxon>Bacillales</taxon>
        <taxon>Bacillaceae</taxon>
        <taxon>Perspicuibacillus</taxon>
    </lineage>
</organism>
<dbReference type="CDD" id="cd00267">
    <property type="entry name" value="ABC_ATPase"/>
    <property type="match status" value="1"/>
</dbReference>
<name>A0AAE3IY17_9BACI</name>
<dbReference type="InterPro" id="IPR041685">
    <property type="entry name" value="AAA_GajA/Old/RecF-like"/>
</dbReference>
<dbReference type="InterPro" id="IPR003593">
    <property type="entry name" value="AAA+_ATPase"/>
</dbReference>
<keyword evidence="3" id="KW-1185">Reference proteome</keyword>
<dbReference type="PANTHER" id="PTHR43581:SF4">
    <property type="entry name" value="ATP_GTP PHOSPHATASE"/>
    <property type="match status" value="1"/>
</dbReference>
<protein>
    <submittedName>
        <fullName evidence="2">AAA family ATPase</fullName>
    </submittedName>
</protein>
<dbReference type="GO" id="GO:0005524">
    <property type="term" value="F:ATP binding"/>
    <property type="evidence" value="ECO:0007669"/>
    <property type="project" value="InterPro"/>
</dbReference>
<dbReference type="InterPro" id="IPR051396">
    <property type="entry name" value="Bact_Antivir_Def_Nuclease"/>
</dbReference>
<dbReference type="SMART" id="SM00382">
    <property type="entry name" value="AAA"/>
    <property type="match status" value="1"/>
</dbReference>
<dbReference type="Pfam" id="PF13175">
    <property type="entry name" value="AAA_15"/>
    <property type="match status" value="1"/>
</dbReference>
<dbReference type="AlphaFoldDB" id="A0AAE3IY17"/>
<dbReference type="GO" id="GO:0016887">
    <property type="term" value="F:ATP hydrolysis activity"/>
    <property type="evidence" value="ECO:0007669"/>
    <property type="project" value="InterPro"/>
</dbReference>
<sequence length="570" mass="66470">MLKNINIKKFRKFNELFLEIPSRLTLISGTNGIGKSTLLGIIANGSGTKSFKTLSNKDFHPEFKDYFILSKDEHRDARKFDDYYEVTLKYNYKNMDIFKRVRTSHPNEPYLKLVPRTVSFDGVQNEVVTNDVYSKTGITESGRIPLPTFFVSTSRLFPFGESKSTDENLTKVTNRKNINNQEHITKNYIEMYNKVLPRSIDPKKDELYETIKPKIKYSGFYVKPDSSSILTQSIGQDSISGILNALLSFENISNEPNYNGGILCIDELDASLHPDAQIRLLRLLREQAEKLNLQIIFTSHSLTIIKEMLKLQNKDKTKFAVLYFRNNLRPYYRGTDTYTSIKADLFSQIQYSMPKVKIYLEDEEARFALEQILKIYEEESETKNLLNQCELISSQISCSTLLNLPEKDSYFKDTIIILDGDAKYNKQPNVYNYLENEPIGYNKINNIPSNVLFLPDDFSPEATLFRALYNIAKEEENHLSFWNSVENNINLGNYHPQNILIELDEMIINKKLNRDDFKKWFRSHLSFFEQSGIYKYYYNEIKKQNDIFDFSKNFTKLVDIKLSQLKSKGF</sequence>
<feature type="domain" description="AAA+ ATPase" evidence="1">
    <location>
        <begin position="21"/>
        <end position="328"/>
    </location>
</feature>
<comment type="caution">
    <text evidence="2">The sequence shown here is derived from an EMBL/GenBank/DDBJ whole genome shotgun (WGS) entry which is preliminary data.</text>
</comment>
<evidence type="ECO:0000259" key="1">
    <source>
        <dbReference type="SMART" id="SM00382"/>
    </source>
</evidence>
<dbReference type="SUPFAM" id="SSF52540">
    <property type="entry name" value="P-loop containing nucleoside triphosphate hydrolases"/>
    <property type="match status" value="1"/>
</dbReference>
<dbReference type="RefSeq" id="WP_263073367.1">
    <property type="nucleotide sequence ID" value="NZ_JAOUSF010000003.1"/>
</dbReference>
<dbReference type="InterPro" id="IPR027417">
    <property type="entry name" value="P-loop_NTPase"/>
</dbReference>
<evidence type="ECO:0000313" key="2">
    <source>
        <dbReference type="EMBL" id="MCU9614130.1"/>
    </source>
</evidence>
<gene>
    <name evidence="2" type="ORF">OEV98_11215</name>
</gene>
<dbReference type="Gene3D" id="3.40.50.300">
    <property type="entry name" value="P-loop containing nucleotide triphosphate hydrolases"/>
    <property type="match status" value="1"/>
</dbReference>
<proteinExistence type="predicted"/>
<dbReference type="Proteomes" id="UP001209318">
    <property type="component" value="Unassembled WGS sequence"/>
</dbReference>
<evidence type="ECO:0000313" key="3">
    <source>
        <dbReference type="Proteomes" id="UP001209318"/>
    </source>
</evidence>
<reference evidence="2" key="1">
    <citation type="submission" date="2022-10" db="EMBL/GenBank/DDBJ databases">
        <title>Description of Fervidibacillus gen. nov. in the family Fervidibacillaceae fam. nov. with two species, Fervidibacillus albus sp. nov., and Fervidibacillus halotolerans sp. nov., isolated from tidal flat sediments.</title>
        <authorList>
            <person name="Kwon K.K."/>
            <person name="Yang S.-H."/>
        </authorList>
    </citation>
    <scope>NUCLEOTIDE SEQUENCE</scope>
    <source>
        <strain evidence="2">JCM 19140</strain>
    </source>
</reference>
<accession>A0AAE3IY17</accession>
<dbReference type="EMBL" id="JAOUSF010000003">
    <property type="protein sequence ID" value="MCU9614130.1"/>
    <property type="molecule type" value="Genomic_DNA"/>
</dbReference>
<dbReference type="PANTHER" id="PTHR43581">
    <property type="entry name" value="ATP/GTP PHOSPHATASE"/>
    <property type="match status" value="1"/>
</dbReference>